<dbReference type="InterPro" id="IPR045082">
    <property type="entry name" value="ATP_syn_F0_a_bact/chloroplast"/>
</dbReference>
<evidence type="ECO:0000256" key="12">
    <source>
        <dbReference type="ARBA" id="ARBA00023310"/>
    </source>
</evidence>
<evidence type="ECO:0000256" key="7">
    <source>
        <dbReference type="ARBA" id="ARBA00022692"/>
    </source>
</evidence>
<keyword evidence="16" id="KW-1185">Reference proteome</keyword>
<dbReference type="InterPro" id="IPR035908">
    <property type="entry name" value="F0_ATP_A_sf"/>
</dbReference>
<dbReference type="PANTHER" id="PTHR42823:SF3">
    <property type="entry name" value="ATP SYNTHASE SUBUNIT A, CHLOROPLASTIC"/>
    <property type="match status" value="1"/>
</dbReference>
<name>A0A1C7FAT7_9VIBR</name>
<evidence type="ECO:0000256" key="3">
    <source>
        <dbReference type="ARBA" id="ARBA00022448"/>
    </source>
</evidence>
<evidence type="ECO:0000256" key="11">
    <source>
        <dbReference type="ARBA" id="ARBA00023136"/>
    </source>
</evidence>
<dbReference type="RefSeq" id="WP_009387856.1">
    <property type="nucleotide sequence ID" value="NZ_CP016414.1"/>
</dbReference>
<feature type="transmembrane region" description="Helical" evidence="13">
    <location>
        <begin position="223"/>
        <end position="250"/>
    </location>
</feature>
<evidence type="ECO:0000256" key="8">
    <source>
        <dbReference type="ARBA" id="ARBA00022781"/>
    </source>
</evidence>
<comment type="function">
    <text evidence="13 14">Key component of the proton channel; it plays a direct role in the translocation of protons across the membrane.</text>
</comment>
<keyword evidence="9 13" id="KW-1133">Transmembrane helix</keyword>
<keyword evidence="3 13" id="KW-0813">Transport</keyword>
<evidence type="ECO:0000256" key="10">
    <source>
        <dbReference type="ARBA" id="ARBA00023065"/>
    </source>
</evidence>
<organism evidence="15 16">
    <name type="scientific">Vibrio scophthalmi</name>
    <dbReference type="NCBI Taxonomy" id="45658"/>
    <lineage>
        <taxon>Bacteria</taxon>
        <taxon>Pseudomonadati</taxon>
        <taxon>Pseudomonadota</taxon>
        <taxon>Gammaproteobacteria</taxon>
        <taxon>Vibrionales</taxon>
        <taxon>Vibrionaceae</taxon>
        <taxon>Vibrio</taxon>
    </lineage>
</organism>
<dbReference type="PROSITE" id="PS00449">
    <property type="entry name" value="ATPASE_A"/>
    <property type="match status" value="1"/>
</dbReference>
<dbReference type="SUPFAM" id="SSF81336">
    <property type="entry name" value="F1F0 ATP synthase subunit A"/>
    <property type="match status" value="1"/>
</dbReference>
<keyword evidence="7 13" id="KW-0812">Transmembrane</keyword>
<evidence type="ECO:0000313" key="15">
    <source>
        <dbReference type="EMBL" id="ANU37060.1"/>
    </source>
</evidence>
<feature type="transmembrane region" description="Helical" evidence="13">
    <location>
        <begin position="196"/>
        <end position="217"/>
    </location>
</feature>
<evidence type="ECO:0000256" key="6">
    <source>
        <dbReference type="ARBA" id="ARBA00022547"/>
    </source>
</evidence>
<dbReference type="PRINTS" id="PR00123">
    <property type="entry name" value="ATPASEA"/>
</dbReference>
<keyword evidence="6 13" id="KW-0138">CF(0)</keyword>
<dbReference type="NCBIfam" id="TIGR01131">
    <property type="entry name" value="ATP_synt_6_or_A"/>
    <property type="match status" value="1"/>
</dbReference>
<keyword evidence="4 13" id="KW-1003">Cell membrane</keyword>
<feature type="transmembrane region" description="Helical" evidence="13">
    <location>
        <begin position="90"/>
        <end position="112"/>
    </location>
</feature>
<dbReference type="CDD" id="cd00310">
    <property type="entry name" value="ATP-synt_Fo_a_6"/>
    <property type="match status" value="1"/>
</dbReference>
<dbReference type="EMBL" id="CP016414">
    <property type="protein sequence ID" value="ANU37060.1"/>
    <property type="molecule type" value="Genomic_DNA"/>
</dbReference>
<dbReference type="NCBIfam" id="NF004477">
    <property type="entry name" value="PRK05815.1-1"/>
    <property type="match status" value="1"/>
</dbReference>
<evidence type="ECO:0000256" key="13">
    <source>
        <dbReference type="HAMAP-Rule" id="MF_01393"/>
    </source>
</evidence>
<dbReference type="PATRIC" id="fig|45658.7.peg.1928"/>
<gene>
    <name evidence="13" type="primary">atpB</name>
    <name evidence="15" type="ORF">VSVS05_01938</name>
</gene>
<dbReference type="GO" id="GO:0005886">
    <property type="term" value="C:plasma membrane"/>
    <property type="evidence" value="ECO:0007669"/>
    <property type="project" value="UniProtKB-SubCell"/>
</dbReference>
<keyword evidence="8 13" id="KW-0375">Hydrogen ion transport</keyword>
<dbReference type="GO" id="GO:0042777">
    <property type="term" value="P:proton motive force-driven plasma membrane ATP synthesis"/>
    <property type="evidence" value="ECO:0007669"/>
    <property type="project" value="TreeGrafter"/>
</dbReference>
<evidence type="ECO:0000256" key="2">
    <source>
        <dbReference type="ARBA" id="ARBA00006810"/>
    </source>
</evidence>
<dbReference type="Gene3D" id="1.20.120.220">
    <property type="entry name" value="ATP synthase, F0 complex, subunit A"/>
    <property type="match status" value="1"/>
</dbReference>
<accession>A0A1C7FAT7</accession>
<dbReference type="Proteomes" id="UP000092528">
    <property type="component" value="Chromosome 1"/>
</dbReference>
<evidence type="ECO:0000256" key="4">
    <source>
        <dbReference type="ARBA" id="ARBA00022475"/>
    </source>
</evidence>
<feature type="transmembrane region" description="Helical" evidence="13">
    <location>
        <begin position="132"/>
        <end position="151"/>
    </location>
</feature>
<comment type="subcellular location">
    <subcellularLocation>
        <location evidence="13 14">Cell membrane</location>
        <topology evidence="13 14">Multi-pass membrane protein</topology>
    </subcellularLocation>
    <subcellularLocation>
        <location evidence="1">Membrane</location>
        <topology evidence="1">Multi-pass membrane protein</topology>
    </subcellularLocation>
</comment>
<evidence type="ECO:0000256" key="14">
    <source>
        <dbReference type="RuleBase" id="RU000483"/>
    </source>
</evidence>
<dbReference type="FunFam" id="1.20.120.220:FF:000002">
    <property type="entry name" value="ATP synthase subunit a"/>
    <property type="match status" value="1"/>
</dbReference>
<proteinExistence type="inferred from homology"/>
<dbReference type="AlphaFoldDB" id="A0A1C7FAT7"/>
<dbReference type="PANTHER" id="PTHR42823">
    <property type="entry name" value="ATP SYNTHASE SUBUNIT A, CHLOROPLASTIC"/>
    <property type="match status" value="1"/>
</dbReference>
<evidence type="ECO:0000256" key="9">
    <source>
        <dbReference type="ARBA" id="ARBA00022989"/>
    </source>
</evidence>
<keyword evidence="10 13" id="KW-0406">Ion transport</keyword>
<dbReference type="GO" id="GO:0045259">
    <property type="term" value="C:proton-transporting ATP synthase complex"/>
    <property type="evidence" value="ECO:0007669"/>
    <property type="project" value="UniProtKB-KW"/>
</dbReference>
<keyword evidence="11 13" id="KW-0472">Membrane</keyword>
<evidence type="ECO:0000313" key="16">
    <source>
        <dbReference type="Proteomes" id="UP000092528"/>
    </source>
</evidence>
<dbReference type="Pfam" id="PF00119">
    <property type="entry name" value="ATP-synt_A"/>
    <property type="match status" value="1"/>
</dbReference>
<keyword evidence="5" id="KW-0997">Cell inner membrane</keyword>
<protein>
    <recommendedName>
        <fullName evidence="13 14">ATP synthase subunit a</fullName>
    </recommendedName>
    <alternativeName>
        <fullName evidence="13">ATP synthase F0 sector subunit a</fullName>
    </alternativeName>
    <alternativeName>
        <fullName evidence="13">F-ATPase subunit 6</fullName>
    </alternativeName>
</protein>
<dbReference type="InterPro" id="IPR000568">
    <property type="entry name" value="ATP_synth_F0_asu"/>
</dbReference>
<dbReference type="GO" id="GO:0046933">
    <property type="term" value="F:proton-transporting ATP synthase activity, rotational mechanism"/>
    <property type="evidence" value="ECO:0007669"/>
    <property type="project" value="UniProtKB-UniRule"/>
</dbReference>
<sequence>MESVQTAHEYIEHHLTFLTKGTGFWALNMDSMFMVWILGFLFIGIFRYAVSKGTRGVPGRLQCFVEVVFEFVNNLVGEIFQSKDKLIGPMALTIFVWVLLMNAIDLIPVDFVPALARWLGFDHFRDLPSADVNVSMSMALGVFFLVIFYTLKAKGLVGFIKELTTQPFQHPLLYPVNFILELVTLISKPISLGLRLFGNMYAGEMIFILIALMPWWMQWALSVPWALFHILIVCLQAFIFMVLTVVYLAMAVEEHH</sequence>
<evidence type="ECO:0000256" key="5">
    <source>
        <dbReference type="ARBA" id="ARBA00022519"/>
    </source>
</evidence>
<comment type="similarity">
    <text evidence="2 13 14">Belongs to the ATPase A chain family.</text>
</comment>
<dbReference type="HAMAP" id="MF_01393">
    <property type="entry name" value="ATP_synth_a_bact"/>
    <property type="match status" value="1"/>
</dbReference>
<reference evidence="15 16" key="1">
    <citation type="submission" date="2016-07" db="EMBL/GenBank/DDBJ databases">
        <title>Genome sequencing of Vibrio scophthalmi strain VS-05, an isolated from Paralichthys olivaceus.</title>
        <authorList>
            <person name="Han H.-J."/>
        </authorList>
    </citation>
    <scope>NUCLEOTIDE SEQUENCE [LARGE SCALE GENOMIC DNA]</scope>
    <source>
        <strain evidence="15 16">VS-05</strain>
    </source>
</reference>
<evidence type="ECO:0000256" key="1">
    <source>
        <dbReference type="ARBA" id="ARBA00004141"/>
    </source>
</evidence>
<feature type="transmembrane region" description="Helical" evidence="13">
    <location>
        <begin position="33"/>
        <end position="50"/>
    </location>
</feature>
<keyword evidence="12 13" id="KW-0066">ATP synthesis</keyword>
<dbReference type="InterPro" id="IPR023011">
    <property type="entry name" value="ATP_synth_F0_asu_AS"/>
</dbReference>